<evidence type="ECO:0000256" key="7">
    <source>
        <dbReference type="ARBA" id="ARBA00022884"/>
    </source>
</evidence>
<protein>
    <recommendedName>
        <fullName evidence="10">RNA-binding protein 34</fullName>
    </recommendedName>
    <alternativeName>
        <fullName evidence="11">RNA-binding motif protein 34</fullName>
    </alternativeName>
</protein>
<sequence>MKPPKVVKSSRGAAGKDCEDNASAASEEYVLGQVVKSLFQNKSTTYSETPLAHLFSDPVCEMQPVFITVPKESKKRKQTEEVESAIEAQTSSIKKEPLKKLKKTEKDISQSEKRLVNRECALNQADEEEEVKEIRIKQKLKNRKSQAASKSLAKAGGDGINQTKKKSQINQAEEMLKNKRTVFVGNLPINCTVQMLKSFFKEYVQIESIRFRSLIPADDTLSKKLAAIKRKVHPNMKYINAFVVFKEENAAAQALKRNGTQIASGFHIRVDLASKSSSHDNKRSVFVGNLPYDIEDDAMRDHFYACGNVVGVRIVRDKNSGIGKGFGYILFEDTDAVHLALKLNNSELKGRKLRVKRCVEKEKVQQNPDKTEKNSLESKHRFGSSLKNTNRYSSNSFAGEKATPGKNSNKTRRSKIVSRKKAGKHK</sequence>
<feature type="compositionally biased region" description="Basic and acidic residues" evidence="13">
    <location>
        <begin position="361"/>
        <end position="380"/>
    </location>
</feature>
<evidence type="ECO:0000256" key="10">
    <source>
        <dbReference type="ARBA" id="ARBA00067871"/>
    </source>
</evidence>
<dbReference type="Proteomes" id="UP000694392">
    <property type="component" value="Unplaced"/>
</dbReference>
<feature type="compositionally biased region" description="Polar residues" evidence="13">
    <location>
        <begin position="385"/>
        <end position="397"/>
    </location>
</feature>
<feature type="compositionally biased region" description="Basic residues" evidence="13">
    <location>
        <begin position="409"/>
        <end position="426"/>
    </location>
</feature>
<dbReference type="CDD" id="cd12394">
    <property type="entry name" value="RRM1_RBM34"/>
    <property type="match status" value="1"/>
</dbReference>
<keyword evidence="5" id="KW-0677">Repeat</keyword>
<proteinExistence type="inferred from homology"/>
<dbReference type="InterPro" id="IPR034221">
    <property type="entry name" value="RBM34_RRM2"/>
</dbReference>
<dbReference type="SUPFAM" id="SSF54928">
    <property type="entry name" value="RNA-binding domain, RBD"/>
    <property type="match status" value="2"/>
</dbReference>
<feature type="region of interest" description="Disordered" evidence="13">
    <location>
        <begin position="361"/>
        <end position="426"/>
    </location>
</feature>
<evidence type="ECO:0000313" key="15">
    <source>
        <dbReference type="Ensembl" id="ENSSPUP00000020084.1"/>
    </source>
</evidence>
<dbReference type="PANTHER" id="PTHR23236">
    <property type="entry name" value="EUKARYOTIC TRANSLATION INITIATION FACTOR 4B/4H"/>
    <property type="match status" value="1"/>
</dbReference>
<dbReference type="OMA" id="CAVPKKG"/>
<dbReference type="InterPro" id="IPR000504">
    <property type="entry name" value="RRM_dom"/>
</dbReference>
<comment type="subcellular location">
    <subcellularLocation>
        <location evidence="1">Nucleus</location>
        <location evidence="1">Nucleolus</location>
    </subcellularLocation>
</comment>
<evidence type="ECO:0000313" key="16">
    <source>
        <dbReference type="Proteomes" id="UP000694392"/>
    </source>
</evidence>
<accession>A0A8D0HHI9</accession>
<evidence type="ECO:0000256" key="5">
    <source>
        <dbReference type="ARBA" id="ARBA00022737"/>
    </source>
</evidence>
<keyword evidence="16" id="KW-1185">Reference proteome</keyword>
<dbReference type="GO" id="GO:0003723">
    <property type="term" value="F:RNA binding"/>
    <property type="evidence" value="ECO:0007669"/>
    <property type="project" value="UniProtKB-UniRule"/>
</dbReference>
<dbReference type="GO" id="GO:0005654">
    <property type="term" value="C:nucleoplasm"/>
    <property type="evidence" value="ECO:0007669"/>
    <property type="project" value="Ensembl"/>
</dbReference>
<evidence type="ECO:0000256" key="13">
    <source>
        <dbReference type="SAM" id="MobiDB-lite"/>
    </source>
</evidence>
<evidence type="ECO:0000256" key="6">
    <source>
        <dbReference type="ARBA" id="ARBA00022843"/>
    </source>
</evidence>
<evidence type="ECO:0000256" key="1">
    <source>
        <dbReference type="ARBA" id="ARBA00004604"/>
    </source>
</evidence>
<dbReference type="CDD" id="cd12395">
    <property type="entry name" value="RRM2_RBM34"/>
    <property type="match status" value="1"/>
</dbReference>
<feature type="domain" description="RRM" evidence="14">
    <location>
        <begin position="180"/>
        <end position="275"/>
    </location>
</feature>
<dbReference type="SMART" id="SM00360">
    <property type="entry name" value="RRM"/>
    <property type="match status" value="2"/>
</dbReference>
<dbReference type="InterPro" id="IPR012677">
    <property type="entry name" value="Nucleotide-bd_a/b_plait_sf"/>
</dbReference>
<keyword evidence="3" id="KW-1017">Isopeptide bond</keyword>
<dbReference type="PANTHER" id="PTHR23236:SF25">
    <property type="entry name" value="RNA-BINDING PROTEIN 34"/>
    <property type="match status" value="1"/>
</dbReference>
<dbReference type="Gene3D" id="3.30.70.330">
    <property type="match status" value="2"/>
</dbReference>
<evidence type="ECO:0000256" key="11">
    <source>
        <dbReference type="ARBA" id="ARBA00075574"/>
    </source>
</evidence>
<comment type="similarity">
    <text evidence="2">Belongs to the RRM RBM34 family.</text>
</comment>
<evidence type="ECO:0000256" key="2">
    <source>
        <dbReference type="ARBA" id="ARBA00007077"/>
    </source>
</evidence>
<feature type="region of interest" description="Disordered" evidence="13">
    <location>
        <begin position="145"/>
        <end position="165"/>
    </location>
</feature>
<evidence type="ECO:0000256" key="3">
    <source>
        <dbReference type="ARBA" id="ARBA00022499"/>
    </source>
</evidence>
<evidence type="ECO:0000256" key="4">
    <source>
        <dbReference type="ARBA" id="ARBA00022553"/>
    </source>
</evidence>
<keyword evidence="8" id="KW-0007">Acetylation</keyword>
<evidence type="ECO:0000259" key="14">
    <source>
        <dbReference type="PROSITE" id="PS50102"/>
    </source>
</evidence>
<dbReference type="GeneTree" id="ENSGT00390000011249"/>
<feature type="domain" description="RRM" evidence="14">
    <location>
        <begin position="283"/>
        <end position="360"/>
    </location>
</feature>
<evidence type="ECO:0000256" key="12">
    <source>
        <dbReference type="PROSITE-ProRule" id="PRU00176"/>
    </source>
</evidence>
<name>A0A8D0HHI9_SPHPU</name>
<keyword evidence="7 12" id="KW-0694">RNA-binding</keyword>
<dbReference type="FunFam" id="3.30.70.330:FF:000561">
    <property type="entry name" value="RNA-binding protein 34 isoform X2"/>
    <property type="match status" value="1"/>
</dbReference>
<reference evidence="15" key="1">
    <citation type="submission" date="2025-08" db="UniProtKB">
        <authorList>
            <consortium name="Ensembl"/>
        </authorList>
    </citation>
    <scope>IDENTIFICATION</scope>
</reference>
<organism evidence="15 16">
    <name type="scientific">Sphenodon punctatus</name>
    <name type="common">Tuatara</name>
    <name type="synonym">Hatteria punctata</name>
    <dbReference type="NCBI Taxonomy" id="8508"/>
    <lineage>
        <taxon>Eukaryota</taxon>
        <taxon>Metazoa</taxon>
        <taxon>Chordata</taxon>
        <taxon>Craniata</taxon>
        <taxon>Vertebrata</taxon>
        <taxon>Euteleostomi</taxon>
        <taxon>Lepidosauria</taxon>
        <taxon>Sphenodontia</taxon>
        <taxon>Sphenodontidae</taxon>
        <taxon>Sphenodon</taxon>
    </lineage>
</organism>
<dbReference type="FunFam" id="3.30.70.330:FF:000511">
    <property type="entry name" value="RNA binding motif protein 34"/>
    <property type="match status" value="1"/>
</dbReference>
<evidence type="ECO:0000256" key="9">
    <source>
        <dbReference type="ARBA" id="ARBA00023242"/>
    </source>
</evidence>
<dbReference type="InterPro" id="IPR035979">
    <property type="entry name" value="RBD_domain_sf"/>
</dbReference>
<dbReference type="GO" id="GO:0005730">
    <property type="term" value="C:nucleolus"/>
    <property type="evidence" value="ECO:0007669"/>
    <property type="project" value="UniProtKB-SubCell"/>
</dbReference>
<dbReference type="AlphaFoldDB" id="A0A8D0HHI9"/>
<dbReference type="Ensembl" id="ENSSPUT00000021387.1">
    <property type="protein sequence ID" value="ENSSPUP00000020084.1"/>
    <property type="gene ID" value="ENSSPUG00000015430.1"/>
</dbReference>
<keyword evidence="6" id="KW-0832">Ubl conjugation</keyword>
<feature type="region of interest" description="Disordered" evidence="13">
    <location>
        <begin position="1"/>
        <end position="20"/>
    </location>
</feature>
<dbReference type="Pfam" id="PF00076">
    <property type="entry name" value="RRM_1"/>
    <property type="match status" value="2"/>
</dbReference>
<dbReference type="PROSITE" id="PS50102">
    <property type="entry name" value="RRM"/>
    <property type="match status" value="2"/>
</dbReference>
<feature type="compositionally biased region" description="Low complexity" evidence="13">
    <location>
        <begin position="145"/>
        <end position="155"/>
    </location>
</feature>
<dbReference type="GO" id="GO:0005694">
    <property type="term" value="C:chromosome"/>
    <property type="evidence" value="ECO:0007669"/>
    <property type="project" value="Ensembl"/>
</dbReference>
<gene>
    <name evidence="15" type="primary">RBM34</name>
</gene>
<evidence type="ECO:0000256" key="8">
    <source>
        <dbReference type="ARBA" id="ARBA00022990"/>
    </source>
</evidence>
<reference evidence="15" key="2">
    <citation type="submission" date="2025-09" db="UniProtKB">
        <authorList>
            <consortium name="Ensembl"/>
        </authorList>
    </citation>
    <scope>IDENTIFICATION</scope>
</reference>
<keyword evidence="9" id="KW-0539">Nucleus</keyword>
<keyword evidence="4" id="KW-0597">Phosphoprotein</keyword>